<proteinExistence type="predicted"/>
<dbReference type="InterPro" id="IPR025667">
    <property type="entry name" value="SprB_repeat"/>
</dbReference>
<dbReference type="EMBL" id="FQYX01000049">
    <property type="protein sequence ID" value="SHJ87692.1"/>
    <property type="molecule type" value="Genomic_DNA"/>
</dbReference>
<gene>
    <name evidence="1" type="ORF">SAMN04487911_1491</name>
</gene>
<sequence>TTQSSNLFTGLAAGNYDITVSSDRGCDFTETITITEPLPLSVTSSQTEFNCKPDNSVSEVTITASANNGTAPYFYSIDGTNFFATNSFTIKDTGMVQNITLSVKDQNGCMATESLTVNPLPKITAVDVSQLTEITCTNPETIRLTVTGGSGDFTYELLPNGPSQNVVSQTADFDLTTPGTYVFRITDNSTGCTFTTAPYEIAPYDTIDVLATATKPVSCFGGTDGALEINISGYSGAYSYEVYTSTGMQIVPATAANTTTNPLTIGGIPAGNYRVIITATETPFCTTTSNTVTIASPNSPLAISTNISAPLTCTELGEITANANGGWGNYTYAISQGTAPMPSDFTTNNVFSGLSAGTYEIYARDINGCEVFRTETFVQPAPITATATVNANNLCTGDFAGSITANVTGGGRPALDATASYNYILNYLDVGTSSAPQLANTFTNLPTGNYSISVTDGWNCDVTTSVVLISEPTKVTASLAITNVNSCTVGADLRLTATGGTAPYSYSANASGVFSPMAGNSVNITNQAVGSYQYYIKDANGCISPLSNKVTVDAIPNLQITATKVVDVSCFEETTGVIQLKAIGGLGSYSYSLLAQDQLTVVRGPQSNAVFNNLAAGTYYIQVDSKDCTDREQVVISEGNPLTTNTPIVTNPMCADGYGSIEVGLTGGTGVYQYAISPNLNQFDTKNKFTDLAPGSYTVIAQDSKGCKPFVFNFDIVAPLPLEMSATAVEPELCVGSEDGSIRVAIQGGTAPYRTSINSMTESDFVVGRTQFTNLASGTYAILVRDAQGCETNIAVTIEAGVNLNATITPSYGCEDNSPTNAISLMLEDPSVAPELMYALDSTDPEDMVLEPNFTNLGPGKHYVAIAHSNGCIQTFDFEIDQIDPLALVLEQKTINQITAGASGGYPEYTYLFNGKESNSGNTFYIRETGTYTVTVIDEKGCETTADIFMEFIDIEIPNFFSPNGDGQNDFWAPKNLEGFPKILTVVFDRYGRKVYRMGANDKGWDGLYKNTELPSGDYWYIIKLKGENDDREFVGHFTLYR</sequence>
<name>A0A1M6MW82_9FLAO</name>
<protein>
    <submittedName>
        <fullName evidence="1">Gliding motility-associated C-terminal domain-containing protein</fullName>
    </submittedName>
</protein>
<dbReference type="RefSeq" id="WP_143150551.1">
    <property type="nucleotide sequence ID" value="NZ_FQYX01000049.1"/>
</dbReference>
<dbReference type="AlphaFoldDB" id="A0A1M6MW82"/>
<dbReference type="OrthoDB" id="607469at2"/>
<dbReference type="STRING" id="558155.SAMN04487911_1491"/>
<accession>A0A1M6MW82</accession>
<dbReference type="InterPro" id="IPR026341">
    <property type="entry name" value="T9SS_type_B"/>
</dbReference>
<organism evidence="1 2">
    <name type="scientific">Arenibacter nanhaiticus</name>
    <dbReference type="NCBI Taxonomy" id="558155"/>
    <lineage>
        <taxon>Bacteria</taxon>
        <taxon>Pseudomonadati</taxon>
        <taxon>Bacteroidota</taxon>
        <taxon>Flavobacteriia</taxon>
        <taxon>Flavobacteriales</taxon>
        <taxon>Flavobacteriaceae</taxon>
        <taxon>Arenibacter</taxon>
    </lineage>
</organism>
<evidence type="ECO:0000313" key="1">
    <source>
        <dbReference type="EMBL" id="SHJ87692.1"/>
    </source>
</evidence>
<dbReference type="Pfam" id="PF13573">
    <property type="entry name" value="SprB"/>
    <property type="match status" value="5"/>
</dbReference>
<feature type="non-terminal residue" evidence="1">
    <location>
        <position position="1"/>
    </location>
</feature>
<evidence type="ECO:0000313" key="2">
    <source>
        <dbReference type="Proteomes" id="UP000184231"/>
    </source>
</evidence>
<dbReference type="Proteomes" id="UP000184231">
    <property type="component" value="Unassembled WGS sequence"/>
</dbReference>
<reference evidence="2" key="1">
    <citation type="submission" date="2016-11" db="EMBL/GenBank/DDBJ databases">
        <authorList>
            <person name="Varghese N."/>
            <person name="Submissions S."/>
        </authorList>
    </citation>
    <scope>NUCLEOTIDE SEQUENCE [LARGE SCALE GENOMIC DNA]</scope>
    <source>
        <strain evidence="2">CGMCC 1.8863</strain>
    </source>
</reference>
<dbReference type="NCBIfam" id="TIGR04131">
    <property type="entry name" value="Bac_Flav_CTERM"/>
    <property type="match status" value="1"/>
</dbReference>
<dbReference type="Pfam" id="PF13585">
    <property type="entry name" value="CHU_C"/>
    <property type="match status" value="1"/>
</dbReference>
<keyword evidence="2" id="KW-1185">Reference proteome</keyword>